<dbReference type="RefSeq" id="WP_007260465.1">
    <property type="nucleotide sequence ID" value="NZ_AOHZ01000075.1"/>
</dbReference>
<dbReference type="InterPro" id="IPR000700">
    <property type="entry name" value="PAS-assoc_C"/>
</dbReference>
<evidence type="ECO:0000259" key="8">
    <source>
        <dbReference type="PROSITE" id="PS50113"/>
    </source>
</evidence>
<dbReference type="SUPFAM" id="SSF55874">
    <property type="entry name" value="ATPase domain of HSP90 chaperone/DNA topoisomerase II/histidine kinase"/>
    <property type="match status" value="1"/>
</dbReference>
<comment type="caution">
    <text evidence="9">The sequence shown here is derived from an EMBL/GenBank/DDBJ whole genome shotgun (WGS) entry which is preliminary data.</text>
</comment>
<dbReference type="InterPro" id="IPR036097">
    <property type="entry name" value="HisK_dim/P_sf"/>
</dbReference>
<dbReference type="EC" id="2.7.13.3" evidence="2"/>
<accession>L9WW59</accession>
<dbReference type="InterPro" id="IPR005467">
    <property type="entry name" value="His_kinase_dom"/>
</dbReference>
<dbReference type="Gene3D" id="3.30.565.10">
    <property type="entry name" value="Histidine kinase-like ATPase, C-terminal domain"/>
    <property type="match status" value="1"/>
</dbReference>
<proteinExistence type="predicted"/>
<dbReference type="InterPro" id="IPR036890">
    <property type="entry name" value="HATPase_C_sf"/>
</dbReference>
<evidence type="ECO:0000256" key="4">
    <source>
        <dbReference type="ARBA" id="ARBA00022679"/>
    </source>
</evidence>
<dbReference type="CDD" id="cd00075">
    <property type="entry name" value="HATPase"/>
    <property type="match status" value="1"/>
</dbReference>
<dbReference type="CDD" id="cd00130">
    <property type="entry name" value="PAS"/>
    <property type="match status" value="2"/>
</dbReference>
<keyword evidence="10" id="KW-1185">Reference proteome</keyword>
<dbReference type="SUPFAM" id="SSF55785">
    <property type="entry name" value="PYP-like sensor domain (PAS domain)"/>
    <property type="match status" value="2"/>
</dbReference>
<keyword evidence="4" id="KW-0808">Transferase</keyword>
<dbReference type="EMBL" id="AOHZ01000075">
    <property type="protein sequence ID" value="ELY52568.1"/>
    <property type="molecule type" value="Genomic_DNA"/>
</dbReference>
<evidence type="ECO:0000313" key="9">
    <source>
        <dbReference type="EMBL" id="ELY52568.1"/>
    </source>
</evidence>
<dbReference type="eggNOG" id="arCOG02333">
    <property type="taxonomic scope" value="Archaea"/>
</dbReference>
<dbReference type="SMART" id="SM00086">
    <property type="entry name" value="PAC"/>
    <property type="match status" value="2"/>
</dbReference>
<organism evidence="9 10">
    <name type="scientific">Natronolimnohabitans innermongolicus JCM 12255</name>
    <dbReference type="NCBI Taxonomy" id="1227499"/>
    <lineage>
        <taxon>Archaea</taxon>
        <taxon>Methanobacteriati</taxon>
        <taxon>Methanobacteriota</taxon>
        <taxon>Stenosarchaea group</taxon>
        <taxon>Halobacteria</taxon>
        <taxon>Halobacteriales</taxon>
        <taxon>Natrialbaceae</taxon>
        <taxon>Natronolimnohabitans</taxon>
    </lineage>
</organism>
<dbReference type="OrthoDB" id="8127at2157"/>
<dbReference type="PANTHER" id="PTHR43304:SF1">
    <property type="entry name" value="PAC DOMAIN-CONTAINING PROTEIN"/>
    <property type="match status" value="1"/>
</dbReference>
<feature type="domain" description="PAS" evidence="7">
    <location>
        <begin position="1"/>
        <end position="59"/>
    </location>
</feature>
<dbReference type="InterPro" id="IPR000014">
    <property type="entry name" value="PAS"/>
</dbReference>
<evidence type="ECO:0000256" key="2">
    <source>
        <dbReference type="ARBA" id="ARBA00012438"/>
    </source>
</evidence>
<dbReference type="AlphaFoldDB" id="L9WW59"/>
<dbReference type="PRINTS" id="PR00344">
    <property type="entry name" value="BCTRLSENSOR"/>
</dbReference>
<dbReference type="InterPro" id="IPR003661">
    <property type="entry name" value="HisK_dim/P_dom"/>
</dbReference>
<dbReference type="InterPro" id="IPR003594">
    <property type="entry name" value="HATPase_dom"/>
</dbReference>
<dbReference type="PROSITE" id="PS50109">
    <property type="entry name" value="HIS_KIN"/>
    <property type="match status" value="1"/>
</dbReference>
<keyword evidence="5 9" id="KW-0418">Kinase</keyword>
<dbReference type="Proteomes" id="UP000011602">
    <property type="component" value="Unassembled WGS sequence"/>
</dbReference>
<evidence type="ECO:0000256" key="5">
    <source>
        <dbReference type="ARBA" id="ARBA00022777"/>
    </source>
</evidence>
<dbReference type="PROSITE" id="PS50113">
    <property type="entry name" value="PAC"/>
    <property type="match status" value="1"/>
</dbReference>
<dbReference type="eggNOG" id="arCOG06712">
    <property type="taxonomic scope" value="Archaea"/>
</dbReference>
<dbReference type="InterPro" id="IPR013767">
    <property type="entry name" value="PAS_fold"/>
</dbReference>
<dbReference type="InterPro" id="IPR052162">
    <property type="entry name" value="Sensor_kinase/Photoreceptor"/>
</dbReference>
<dbReference type="PATRIC" id="fig|1227499.3.peg.3280"/>
<evidence type="ECO:0000256" key="1">
    <source>
        <dbReference type="ARBA" id="ARBA00000085"/>
    </source>
</evidence>
<dbReference type="InterPro" id="IPR035965">
    <property type="entry name" value="PAS-like_dom_sf"/>
</dbReference>
<dbReference type="PROSITE" id="PS50112">
    <property type="entry name" value="PAS"/>
    <property type="match status" value="2"/>
</dbReference>
<feature type="domain" description="Histidine kinase" evidence="6">
    <location>
        <begin position="253"/>
        <end position="441"/>
    </location>
</feature>
<evidence type="ECO:0000313" key="10">
    <source>
        <dbReference type="Proteomes" id="UP000011602"/>
    </source>
</evidence>
<dbReference type="SUPFAM" id="SSF47384">
    <property type="entry name" value="Homodimeric domain of signal transducing histidine kinase"/>
    <property type="match status" value="1"/>
</dbReference>
<dbReference type="STRING" id="1227499.C493_16005"/>
<dbReference type="Pfam" id="PF00989">
    <property type="entry name" value="PAS"/>
    <property type="match status" value="1"/>
</dbReference>
<dbReference type="Gene3D" id="3.30.450.20">
    <property type="entry name" value="PAS domain"/>
    <property type="match status" value="2"/>
</dbReference>
<dbReference type="GO" id="GO:0000155">
    <property type="term" value="F:phosphorelay sensor kinase activity"/>
    <property type="evidence" value="ECO:0007669"/>
    <property type="project" value="InterPro"/>
</dbReference>
<dbReference type="Pfam" id="PF00512">
    <property type="entry name" value="HisKA"/>
    <property type="match status" value="1"/>
</dbReference>
<sequence length="451" mass="49696">MPDFEALVEQSPDLFTVVDEDGTVRYQSGAIERFGYDPAEFVGESFLEYVHPDDRDRIELRPRGSNDADGAVEYRFRRRDGSWTRLQTLGRPQFRPADGSYSIVSRVASEPSELERALERYAAILDSLDDAVYAIDPDGTIAYVNEAYASMKGVDRDDLLGTDIYEWGSESATKKIKAAREAVADEGRDVGFVEFDFTTVDGETIPVEMRFSTVTRNENELERVGAMRDISDRKARERALRRKNERLERFASIVSHDLRNPLNVASGNLSLLGEECDSDRLDEIAVAHDRMAGLIDDLLALARAGEVVTDPSAVDLGSIVDRSWRSVETENATVRIDTDRTVVADAPRLQRLLENLIRNSVEHGGSDVTVTVGDLEGGFFFGDDGGGIPVEERDRVFDSGYSTTDTGTGLGLEIVSEIVDAHGWSIAIADGTNGGARFEITGVEVGTRSMD</sequence>
<dbReference type="GO" id="GO:0006355">
    <property type="term" value="P:regulation of DNA-templated transcription"/>
    <property type="evidence" value="ECO:0007669"/>
    <property type="project" value="InterPro"/>
</dbReference>
<evidence type="ECO:0000256" key="3">
    <source>
        <dbReference type="ARBA" id="ARBA00022553"/>
    </source>
</evidence>
<dbReference type="InterPro" id="IPR004358">
    <property type="entry name" value="Sig_transdc_His_kin-like_C"/>
</dbReference>
<comment type="catalytic activity">
    <reaction evidence="1">
        <text>ATP + protein L-histidine = ADP + protein N-phospho-L-histidine.</text>
        <dbReference type="EC" id="2.7.13.3"/>
    </reaction>
</comment>
<dbReference type="Pfam" id="PF08447">
    <property type="entry name" value="PAS_3"/>
    <property type="match status" value="1"/>
</dbReference>
<dbReference type="Gene3D" id="1.10.287.130">
    <property type="match status" value="1"/>
</dbReference>
<dbReference type="NCBIfam" id="TIGR00229">
    <property type="entry name" value="sensory_box"/>
    <property type="match status" value="2"/>
</dbReference>
<dbReference type="CDD" id="cd00082">
    <property type="entry name" value="HisKA"/>
    <property type="match status" value="1"/>
</dbReference>
<dbReference type="Pfam" id="PF02518">
    <property type="entry name" value="HATPase_c"/>
    <property type="match status" value="1"/>
</dbReference>
<dbReference type="InterPro" id="IPR013655">
    <property type="entry name" value="PAS_fold_3"/>
</dbReference>
<dbReference type="SMART" id="SM00387">
    <property type="entry name" value="HATPase_c"/>
    <property type="match status" value="1"/>
</dbReference>
<reference evidence="9 10" key="1">
    <citation type="journal article" date="2014" name="PLoS Genet.">
        <title>Phylogenetically driven sequencing of extremely halophilic archaea reveals strategies for static and dynamic osmo-response.</title>
        <authorList>
            <person name="Becker E.A."/>
            <person name="Seitzer P.M."/>
            <person name="Tritt A."/>
            <person name="Larsen D."/>
            <person name="Krusor M."/>
            <person name="Yao A.I."/>
            <person name="Wu D."/>
            <person name="Madern D."/>
            <person name="Eisen J.A."/>
            <person name="Darling A.E."/>
            <person name="Facciotti M.T."/>
        </authorList>
    </citation>
    <scope>NUCLEOTIDE SEQUENCE [LARGE SCALE GENOMIC DNA]</scope>
    <source>
        <strain evidence="9 10">JCM 12255</strain>
    </source>
</reference>
<evidence type="ECO:0000259" key="6">
    <source>
        <dbReference type="PROSITE" id="PS50109"/>
    </source>
</evidence>
<dbReference type="SMART" id="SM00091">
    <property type="entry name" value="PAS"/>
    <property type="match status" value="2"/>
</dbReference>
<dbReference type="SMART" id="SM00388">
    <property type="entry name" value="HisKA"/>
    <property type="match status" value="1"/>
</dbReference>
<dbReference type="InterPro" id="IPR001610">
    <property type="entry name" value="PAC"/>
</dbReference>
<evidence type="ECO:0000259" key="7">
    <source>
        <dbReference type="PROSITE" id="PS50112"/>
    </source>
</evidence>
<protein>
    <recommendedName>
        <fullName evidence="2">histidine kinase</fullName>
        <ecNumber evidence="2">2.7.13.3</ecNumber>
    </recommendedName>
</protein>
<feature type="domain" description="PAC" evidence="8">
    <location>
        <begin position="191"/>
        <end position="242"/>
    </location>
</feature>
<gene>
    <name evidence="9" type="ORF">C493_16005</name>
</gene>
<name>L9WW59_9EURY</name>
<dbReference type="PANTHER" id="PTHR43304">
    <property type="entry name" value="PHYTOCHROME-LIKE PROTEIN CPH1"/>
    <property type="match status" value="1"/>
</dbReference>
<keyword evidence="3" id="KW-0597">Phosphoprotein</keyword>
<feature type="domain" description="PAS" evidence="7">
    <location>
        <begin position="117"/>
        <end position="187"/>
    </location>
</feature>